<gene>
    <name evidence="8" type="ORF">PECAL_6P09170</name>
</gene>
<keyword evidence="2" id="KW-0547">Nucleotide-binding</keyword>
<comment type="similarity">
    <text evidence="6">Belongs to the Mrp/NBP35 ATP-binding proteins family.</text>
</comment>
<dbReference type="InterPro" id="IPR044304">
    <property type="entry name" value="NUBPL-like"/>
</dbReference>
<dbReference type="Pfam" id="PF10609">
    <property type="entry name" value="ParA"/>
    <property type="match status" value="1"/>
</dbReference>
<dbReference type="GO" id="GO:0046872">
    <property type="term" value="F:metal ion binding"/>
    <property type="evidence" value="ECO:0007669"/>
    <property type="project" value="UniProtKB-KW"/>
</dbReference>
<dbReference type="Gene3D" id="3.40.50.300">
    <property type="entry name" value="P-loop containing nucleotide triphosphate hydrolases"/>
    <property type="match status" value="1"/>
</dbReference>
<evidence type="ECO:0000256" key="5">
    <source>
        <dbReference type="ARBA" id="ARBA00023014"/>
    </source>
</evidence>
<dbReference type="GO" id="GO:0051539">
    <property type="term" value="F:4 iron, 4 sulfur cluster binding"/>
    <property type="evidence" value="ECO:0007669"/>
    <property type="project" value="TreeGrafter"/>
</dbReference>
<evidence type="ECO:0000256" key="6">
    <source>
        <dbReference type="ARBA" id="ARBA00024036"/>
    </source>
</evidence>
<dbReference type="HAMAP" id="MF_02040">
    <property type="entry name" value="Mrp_NBP35"/>
    <property type="match status" value="1"/>
</dbReference>
<dbReference type="PANTHER" id="PTHR42961">
    <property type="entry name" value="IRON-SULFUR PROTEIN NUBPL"/>
    <property type="match status" value="1"/>
</dbReference>
<keyword evidence="5" id="KW-0411">Iron-sulfur</keyword>
<sequence>MRYLALAWAAAHALQHPGARRRRATPCAALSAADEFVVKVGVVDALRGVAYTDEDDVVAAGVVAGVRATSAELGVELALAPKDDADAIVAACAAAARACRDALVADGTLDAACEVRVTDAAAAPAAAPAAAVEAGADAGGNPLRSDAYDPGLGNYRTGAALRGVRHVVAVSSCKGGVGKSTTCVNLAAALQRRGLRVGVCDADVHGPSLPALLGPPADATVRLAPEVGEDGRELLEPFEARGFAAMSFGYLNDAPAYMRGSRLAGVVQQLCASVAWRRLDVLLVDCPPGTGDAQLTLAQVLDFDGAVVVTTPSPLAFADVVKGIALFDEVDVPVVGVVENMGSVADARGGAKAAAFAARHGLSAAAAAELAALLEAPLDLFGASSARKLRDMWGIEDVVEVPLLPALGPTPVGFAGPREAPAERAALAAYDDLARHLMEFLARGRPAPPAVEFDGAAFVVGHANRTARLAPLDLYRRCRCALCVDENSGRARSRPPPPADVVPLTLKRTGNYALAVGWSDGHQSLFPYRAFVPGYGDGTAAGAPD</sequence>
<keyword evidence="1" id="KW-0479">Metal-binding</keyword>
<dbReference type="Pfam" id="PF06155">
    <property type="entry name" value="GBBH-like_N"/>
    <property type="match status" value="1"/>
</dbReference>
<dbReference type="GO" id="GO:0016226">
    <property type="term" value="P:iron-sulfur cluster assembly"/>
    <property type="evidence" value="ECO:0007669"/>
    <property type="project" value="InterPro"/>
</dbReference>
<keyword evidence="4" id="KW-0408">Iron</keyword>
<dbReference type="EMBL" id="CAKKNE010000006">
    <property type="protein sequence ID" value="CAH0379304.1"/>
    <property type="molecule type" value="Genomic_DNA"/>
</dbReference>
<dbReference type="InterPro" id="IPR000808">
    <property type="entry name" value="Mrp-like_CS"/>
</dbReference>
<evidence type="ECO:0000256" key="2">
    <source>
        <dbReference type="ARBA" id="ARBA00022741"/>
    </source>
</evidence>
<evidence type="ECO:0000256" key="1">
    <source>
        <dbReference type="ARBA" id="ARBA00022723"/>
    </source>
</evidence>
<organism evidence="8 9">
    <name type="scientific">Pelagomonas calceolata</name>
    <dbReference type="NCBI Taxonomy" id="35677"/>
    <lineage>
        <taxon>Eukaryota</taxon>
        <taxon>Sar</taxon>
        <taxon>Stramenopiles</taxon>
        <taxon>Ochrophyta</taxon>
        <taxon>Pelagophyceae</taxon>
        <taxon>Pelagomonadales</taxon>
        <taxon>Pelagomonadaceae</taxon>
        <taxon>Pelagomonas</taxon>
    </lineage>
</organism>
<evidence type="ECO:0000313" key="9">
    <source>
        <dbReference type="Proteomes" id="UP000789595"/>
    </source>
</evidence>
<dbReference type="Proteomes" id="UP000789595">
    <property type="component" value="Unassembled WGS sequence"/>
</dbReference>
<dbReference type="OrthoDB" id="1741334at2759"/>
<reference evidence="8" key="1">
    <citation type="submission" date="2021-11" db="EMBL/GenBank/DDBJ databases">
        <authorList>
            <consortium name="Genoscope - CEA"/>
            <person name="William W."/>
        </authorList>
    </citation>
    <scope>NUCLEOTIDE SEQUENCE</scope>
</reference>
<evidence type="ECO:0000259" key="7">
    <source>
        <dbReference type="Pfam" id="PF06155"/>
    </source>
</evidence>
<comment type="caution">
    <text evidence="8">The sequence shown here is derived from an EMBL/GenBank/DDBJ whole genome shotgun (WGS) entry which is preliminary data.</text>
</comment>
<dbReference type="InterPro" id="IPR010376">
    <property type="entry name" value="GBBH-like_N"/>
</dbReference>
<dbReference type="InterPro" id="IPR033756">
    <property type="entry name" value="YlxH/NBP35"/>
</dbReference>
<dbReference type="CDD" id="cd02037">
    <property type="entry name" value="Mrp_NBP35"/>
    <property type="match status" value="1"/>
</dbReference>
<keyword evidence="9" id="KW-1185">Reference proteome</keyword>
<dbReference type="InterPro" id="IPR027417">
    <property type="entry name" value="P-loop_NTPase"/>
</dbReference>
<feature type="domain" description="Gamma-butyrobetaine hydroxylase-like N-terminal" evidence="7">
    <location>
        <begin position="465"/>
        <end position="529"/>
    </location>
</feature>
<keyword evidence="3" id="KW-0067">ATP-binding</keyword>
<dbReference type="GO" id="GO:0005524">
    <property type="term" value="F:ATP binding"/>
    <property type="evidence" value="ECO:0007669"/>
    <property type="project" value="UniProtKB-KW"/>
</dbReference>
<dbReference type="AlphaFoldDB" id="A0A8J2X3Q9"/>
<accession>A0A8J2X3Q9</accession>
<evidence type="ECO:0000256" key="3">
    <source>
        <dbReference type="ARBA" id="ARBA00022840"/>
    </source>
</evidence>
<dbReference type="InterPro" id="IPR019591">
    <property type="entry name" value="Mrp/NBP35_ATP-bd"/>
</dbReference>
<evidence type="ECO:0000256" key="4">
    <source>
        <dbReference type="ARBA" id="ARBA00023004"/>
    </source>
</evidence>
<dbReference type="PANTHER" id="PTHR42961:SF2">
    <property type="entry name" value="IRON-SULFUR PROTEIN NUBPL"/>
    <property type="match status" value="1"/>
</dbReference>
<protein>
    <recommendedName>
        <fullName evidence="7">Gamma-butyrobetaine hydroxylase-like N-terminal domain-containing protein</fullName>
    </recommendedName>
</protein>
<dbReference type="InterPro" id="IPR038492">
    <property type="entry name" value="GBBH-like_N_sf"/>
</dbReference>
<dbReference type="SUPFAM" id="SSF52540">
    <property type="entry name" value="P-loop containing nucleoside triphosphate hydrolases"/>
    <property type="match status" value="1"/>
</dbReference>
<dbReference type="PROSITE" id="PS01215">
    <property type="entry name" value="MRP"/>
    <property type="match status" value="1"/>
</dbReference>
<proteinExistence type="inferred from homology"/>
<name>A0A8J2X3Q9_9STRA</name>
<evidence type="ECO:0000313" key="8">
    <source>
        <dbReference type="EMBL" id="CAH0379304.1"/>
    </source>
</evidence>
<dbReference type="GO" id="GO:0140663">
    <property type="term" value="F:ATP-dependent FeS chaperone activity"/>
    <property type="evidence" value="ECO:0007669"/>
    <property type="project" value="InterPro"/>
</dbReference>
<dbReference type="Gene3D" id="3.30.2020.30">
    <property type="match status" value="1"/>
</dbReference>